<evidence type="ECO:0000313" key="2">
    <source>
        <dbReference type="EMBL" id="KJB17095.1"/>
    </source>
</evidence>
<proteinExistence type="predicted"/>
<feature type="non-terminal residue" evidence="2">
    <location>
        <position position="1"/>
    </location>
</feature>
<dbReference type="Gramene" id="KJB17095">
    <property type="protein sequence ID" value="KJB17095"/>
    <property type="gene ID" value="B456_002G2648001"/>
</dbReference>
<gene>
    <name evidence="2" type="ORF">B456_002G2648001</name>
</gene>
<sequence length="77" mass="8967">NGLMTTLIKSLRSSFQRWVSLTHVLVTCRLRQMKILKKTRQKQMTMMKKTKTKKARKPRKNFAGDTVCFAPNLTITP</sequence>
<dbReference type="Proteomes" id="UP000032304">
    <property type="component" value="Chromosome 2"/>
</dbReference>
<name>A0A0D2RD57_GOSRA</name>
<reference evidence="2 3" key="1">
    <citation type="journal article" date="2012" name="Nature">
        <title>Repeated polyploidization of Gossypium genomes and the evolution of spinnable cotton fibres.</title>
        <authorList>
            <person name="Paterson A.H."/>
            <person name="Wendel J.F."/>
            <person name="Gundlach H."/>
            <person name="Guo H."/>
            <person name="Jenkins J."/>
            <person name="Jin D."/>
            <person name="Llewellyn D."/>
            <person name="Showmaker K.C."/>
            <person name="Shu S."/>
            <person name="Udall J."/>
            <person name="Yoo M.J."/>
            <person name="Byers R."/>
            <person name="Chen W."/>
            <person name="Doron-Faigenboim A."/>
            <person name="Duke M.V."/>
            <person name="Gong L."/>
            <person name="Grimwood J."/>
            <person name="Grover C."/>
            <person name="Grupp K."/>
            <person name="Hu G."/>
            <person name="Lee T.H."/>
            <person name="Li J."/>
            <person name="Lin L."/>
            <person name="Liu T."/>
            <person name="Marler B.S."/>
            <person name="Page J.T."/>
            <person name="Roberts A.W."/>
            <person name="Romanel E."/>
            <person name="Sanders W.S."/>
            <person name="Szadkowski E."/>
            <person name="Tan X."/>
            <person name="Tang H."/>
            <person name="Xu C."/>
            <person name="Wang J."/>
            <person name="Wang Z."/>
            <person name="Zhang D."/>
            <person name="Zhang L."/>
            <person name="Ashrafi H."/>
            <person name="Bedon F."/>
            <person name="Bowers J.E."/>
            <person name="Brubaker C.L."/>
            <person name="Chee P.W."/>
            <person name="Das S."/>
            <person name="Gingle A.R."/>
            <person name="Haigler C.H."/>
            <person name="Harker D."/>
            <person name="Hoffmann L.V."/>
            <person name="Hovav R."/>
            <person name="Jones D.C."/>
            <person name="Lemke C."/>
            <person name="Mansoor S."/>
            <person name="ur Rahman M."/>
            <person name="Rainville L.N."/>
            <person name="Rambani A."/>
            <person name="Reddy U.K."/>
            <person name="Rong J.K."/>
            <person name="Saranga Y."/>
            <person name="Scheffler B.E."/>
            <person name="Scheffler J.A."/>
            <person name="Stelly D.M."/>
            <person name="Triplett B.A."/>
            <person name="Van Deynze A."/>
            <person name="Vaslin M.F."/>
            <person name="Waghmare V.N."/>
            <person name="Walford S.A."/>
            <person name="Wright R.J."/>
            <person name="Zaki E.A."/>
            <person name="Zhang T."/>
            <person name="Dennis E.S."/>
            <person name="Mayer K.F."/>
            <person name="Peterson D.G."/>
            <person name="Rokhsar D.S."/>
            <person name="Wang X."/>
            <person name="Schmutz J."/>
        </authorList>
    </citation>
    <scope>NUCLEOTIDE SEQUENCE [LARGE SCALE GENOMIC DNA]</scope>
</reference>
<dbReference type="EMBL" id="CM001741">
    <property type="protein sequence ID" value="KJB17095.1"/>
    <property type="molecule type" value="Genomic_DNA"/>
</dbReference>
<evidence type="ECO:0000256" key="1">
    <source>
        <dbReference type="SAM" id="MobiDB-lite"/>
    </source>
</evidence>
<feature type="region of interest" description="Disordered" evidence="1">
    <location>
        <begin position="39"/>
        <end position="61"/>
    </location>
</feature>
<evidence type="ECO:0000313" key="3">
    <source>
        <dbReference type="Proteomes" id="UP000032304"/>
    </source>
</evidence>
<dbReference type="AlphaFoldDB" id="A0A0D2RD57"/>
<accession>A0A0D2RD57</accession>
<keyword evidence="3" id="KW-1185">Reference proteome</keyword>
<protein>
    <submittedName>
        <fullName evidence="2">Uncharacterized protein</fullName>
    </submittedName>
</protein>
<organism evidence="2 3">
    <name type="scientific">Gossypium raimondii</name>
    <name type="common">Peruvian cotton</name>
    <name type="synonym">Gossypium klotzschianum subsp. raimondii</name>
    <dbReference type="NCBI Taxonomy" id="29730"/>
    <lineage>
        <taxon>Eukaryota</taxon>
        <taxon>Viridiplantae</taxon>
        <taxon>Streptophyta</taxon>
        <taxon>Embryophyta</taxon>
        <taxon>Tracheophyta</taxon>
        <taxon>Spermatophyta</taxon>
        <taxon>Magnoliopsida</taxon>
        <taxon>eudicotyledons</taxon>
        <taxon>Gunneridae</taxon>
        <taxon>Pentapetalae</taxon>
        <taxon>rosids</taxon>
        <taxon>malvids</taxon>
        <taxon>Malvales</taxon>
        <taxon>Malvaceae</taxon>
        <taxon>Malvoideae</taxon>
        <taxon>Gossypium</taxon>
    </lineage>
</organism>
<feature type="compositionally biased region" description="Basic residues" evidence="1">
    <location>
        <begin position="48"/>
        <end position="60"/>
    </location>
</feature>